<evidence type="ECO:0000256" key="6">
    <source>
        <dbReference type="ARBA" id="ARBA00024731"/>
    </source>
</evidence>
<dbReference type="Pfam" id="PF00679">
    <property type="entry name" value="EFG_C"/>
    <property type="match status" value="1"/>
</dbReference>
<dbReference type="PROSITE" id="PS00301">
    <property type="entry name" value="G_TR_1"/>
    <property type="match status" value="1"/>
</dbReference>
<evidence type="ECO:0000256" key="7">
    <source>
        <dbReference type="HAMAP-Rule" id="MF_00054"/>
    </source>
</evidence>
<dbReference type="NCBIfam" id="NF009381">
    <property type="entry name" value="PRK12740.1-5"/>
    <property type="match status" value="1"/>
</dbReference>
<dbReference type="EMBL" id="BAABHK010000001">
    <property type="protein sequence ID" value="GAA4621331.1"/>
    <property type="molecule type" value="Genomic_DNA"/>
</dbReference>
<evidence type="ECO:0000313" key="10">
    <source>
        <dbReference type="EMBL" id="GAA4621331.1"/>
    </source>
</evidence>
<dbReference type="Pfam" id="PF00009">
    <property type="entry name" value="GTP_EFTU"/>
    <property type="match status" value="1"/>
</dbReference>
<dbReference type="CDD" id="cd16262">
    <property type="entry name" value="EFG_III"/>
    <property type="match status" value="1"/>
</dbReference>
<dbReference type="HAMAP" id="MF_00054_B">
    <property type="entry name" value="EF_G_EF_2_B"/>
    <property type="match status" value="1"/>
</dbReference>
<evidence type="ECO:0000256" key="3">
    <source>
        <dbReference type="ARBA" id="ARBA00022768"/>
    </source>
</evidence>
<dbReference type="InterPro" id="IPR000795">
    <property type="entry name" value="T_Tr_GTP-bd_dom"/>
</dbReference>
<dbReference type="Gene3D" id="3.40.50.300">
    <property type="entry name" value="P-loop containing nucleotide triphosphate hydrolases"/>
    <property type="match status" value="1"/>
</dbReference>
<comment type="subcellular location">
    <subcellularLocation>
        <location evidence="7">Cytoplasm</location>
    </subcellularLocation>
</comment>
<dbReference type="NCBIfam" id="NF009379">
    <property type="entry name" value="PRK12740.1-3"/>
    <property type="match status" value="1"/>
</dbReference>
<evidence type="ECO:0000259" key="9">
    <source>
        <dbReference type="PROSITE" id="PS51722"/>
    </source>
</evidence>
<dbReference type="GO" id="GO:0003746">
    <property type="term" value="F:translation elongation factor activity"/>
    <property type="evidence" value="ECO:0007669"/>
    <property type="project" value="UniProtKB-KW"/>
</dbReference>
<organism evidence="10 11">
    <name type="scientific">Actinoallomurus vinaceus</name>
    <dbReference type="NCBI Taxonomy" id="1080074"/>
    <lineage>
        <taxon>Bacteria</taxon>
        <taxon>Bacillati</taxon>
        <taxon>Actinomycetota</taxon>
        <taxon>Actinomycetes</taxon>
        <taxon>Streptosporangiales</taxon>
        <taxon>Thermomonosporaceae</taxon>
        <taxon>Actinoallomurus</taxon>
    </lineage>
</organism>
<comment type="function">
    <text evidence="6 7">Catalyzes the GTP-dependent ribosomal translocation step during translation elongation. During this step, the ribosome changes from the pre-translocational (PRE) to the post-translocational (POST) state as the newly formed A-site-bound peptidyl-tRNA and P-site-bound deacylated tRNA move to the P and E sites, respectively. Catalyzes the coordinated movement of the two tRNA molecules, the mRNA and conformational changes in the ribosome.</text>
</comment>
<dbReference type="InterPro" id="IPR005225">
    <property type="entry name" value="Small_GTP-bd"/>
</dbReference>
<keyword evidence="5 7" id="KW-0342">GTP-binding</keyword>
<dbReference type="Gene3D" id="3.30.230.10">
    <property type="match status" value="1"/>
</dbReference>
<accession>A0ABP8U1H3</accession>
<dbReference type="InterPro" id="IPR005517">
    <property type="entry name" value="Transl_elong_EFG/EF2_IV"/>
</dbReference>
<name>A0ABP8U1H3_9ACTN</name>
<dbReference type="InterPro" id="IPR027417">
    <property type="entry name" value="P-loop_NTPase"/>
</dbReference>
<dbReference type="InterPro" id="IPR014721">
    <property type="entry name" value="Ribsml_uS5_D2-typ_fold_subgr"/>
</dbReference>
<dbReference type="Proteomes" id="UP001501442">
    <property type="component" value="Unassembled WGS sequence"/>
</dbReference>
<dbReference type="NCBIfam" id="TIGR00484">
    <property type="entry name" value="EF-G"/>
    <property type="match status" value="1"/>
</dbReference>
<evidence type="ECO:0000256" key="8">
    <source>
        <dbReference type="NCBIfam" id="TIGR00484"/>
    </source>
</evidence>
<dbReference type="Gene3D" id="3.30.70.870">
    <property type="entry name" value="Elongation Factor G (Translational Gtpase), domain 3"/>
    <property type="match status" value="1"/>
</dbReference>
<keyword evidence="4 7" id="KW-0648">Protein biosynthesis</keyword>
<keyword evidence="7" id="KW-0963">Cytoplasm</keyword>
<dbReference type="PANTHER" id="PTHR43261">
    <property type="entry name" value="TRANSLATION ELONGATION FACTOR G-RELATED"/>
    <property type="match status" value="1"/>
</dbReference>
<dbReference type="PROSITE" id="PS51722">
    <property type="entry name" value="G_TR_2"/>
    <property type="match status" value="1"/>
</dbReference>
<feature type="domain" description="Tr-type G" evidence="9">
    <location>
        <begin position="10"/>
        <end position="290"/>
    </location>
</feature>
<dbReference type="InterPro" id="IPR020568">
    <property type="entry name" value="Ribosomal_Su5_D2-typ_SF"/>
</dbReference>
<gene>
    <name evidence="10" type="primary">fusA_1</name>
    <name evidence="7" type="synonym">fusA</name>
    <name evidence="10" type="ORF">GCM10023196_008860</name>
</gene>
<dbReference type="CDD" id="cd03713">
    <property type="entry name" value="EFG_mtEFG_C"/>
    <property type="match status" value="1"/>
</dbReference>
<evidence type="ECO:0000256" key="1">
    <source>
        <dbReference type="ARBA" id="ARBA00005870"/>
    </source>
</evidence>
<comment type="similarity">
    <text evidence="1 7">Belongs to the TRAFAC class translation factor GTPase superfamily. Classic translation factor GTPase family. EF-G/EF-2 subfamily.</text>
</comment>
<dbReference type="InterPro" id="IPR035649">
    <property type="entry name" value="EFG_V"/>
</dbReference>
<dbReference type="PRINTS" id="PR00315">
    <property type="entry name" value="ELONGATNFCT"/>
</dbReference>
<proteinExistence type="inferred from homology"/>
<dbReference type="Pfam" id="PF22042">
    <property type="entry name" value="EF-G_D2"/>
    <property type="match status" value="1"/>
</dbReference>
<dbReference type="CDD" id="cd01886">
    <property type="entry name" value="EF-G"/>
    <property type="match status" value="1"/>
</dbReference>
<dbReference type="InterPro" id="IPR004540">
    <property type="entry name" value="Transl_elong_EFG/EF2"/>
</dbReference>
<evidence type="ECO:0000256" key="4">
    <source>
        <dbReference type="ARBA" id="ARBA00022917"/>
    </source>
</evidence>
<evidence type="ECO:0000313" key="11">
    <source>
        <dbReference type="Proteomes" id="UP001501442"/>
    </source>
</evidence>
<feature type="binding site" evidence="7">
    <location>
        <begin position="87"/>
        <end position="91"/>
    </location>
    <ligand>
        <name>GTP</name>
        <dbReference type="ChEBI" id="CHEBI:37565"/>
    </ligand>
</feature>
<dbReference type="NCBIfam" id="TIGR00231">
    <property type="entry name" value="small_GTP"/>
    <property type="match status" value="1"/>
</dbReference>
<dbReference type="InterPro" id="IPR053905">
    <property type="entry name" value="EF-G-like_DII"/>
</dbReference>
<dbReference type="InterPro" id="IPR031157">
    <property type="entry name" value="G_TR_CS"/>
</dbReference>
<reference evidence="11" key="1">
    <citation type="journal article" date="2019" name="Int. J. Syst. Evol. Microbiol.">
        <title>The Global Catalogue of Microorganisms (GCM) 10K type strain sequencing project: providing services to taxonomists for standard genome sequencing and annotation.</title>
        <authorList>
            <consortium name="The Broad Institute Genomics Platform"/>
            <consortium name="The Broad Institute Genome Sequencing Center for Infectious Disease"/>
            <person name="Wu L."/>
            <person name="Ma J."/>
        </authorList>
    </citation>
    <scope>NUCLEOTIDE SEQUENCE [LARGE SCALE GENOMIC DNA]</scope>
    <source>
        <strain evidence="11">JCM 17939</strain>
    </source>
</reference>
<dbReference type="PANTHER" id="PTHR43261:SF1">
    <property type="entry name" value="RIBOSOME-RELEASING FACTOR 2, MITOCHONDRIAL"/>
    <property type="match status" value="1"/>
</dbReference>
<dbReference type="Gene3D" id="3.30.70.240">
    <property type="match status" value="1"/>
</dbReference>
<dbReference type="SMART" id="SM00889">
    <property type="entry name" value="EFG_IV"/>
    <property type="match status" value="1"/>
</dbReference>
<dbReference type="CDD" id="cd04088">
    <property type="entry name" value="EFG_mtEFG_II"/>
    <property type="match status" value="1"/>
</dbReference>
<keyword evidence="2 7" id="KW-0547">Nucleotide-binding</keyword>
<dbReference type="InterPro" id="IPR000640">
    <property type="entry name" value="EFG_V-like"/>
</dbReference>
<keyword evidence="11" id="KW-1185">Reference proteome</keyword>
<dbReference type="CDD" id="cd01434">
    <property type="entry name" value="EFG_mtEFG1_IV"/>
    <property type="match status" value="1"/>
</dbReference>
<dbReference type="InterPro" id="IPR035647">
    <property type="entry name" value="EFG_III/V"/>
</dbReference>
<dbReference type="Gene3D" id="2.40.30.10">
    <property type="entry name" value="Translation factors"/>
    <property type="match status" value="1"/>
</dbReference>
<sequence length="703" mass="77476">MATKTGVDLAKVRNIGIMAHIDAGKTTTTERILYYTGVNYKIGEVHEGAATMDWMEQEQERGITITSAATTCHWTVDDVDHTINIIDTPGHVDFTVEVERSLRVLDGAVAVFDGVAGVEPQSETVWRQADRYNVPRICFVNKLDRVGAEFHRCVDMIVDRLHATPLVLQIPIGAEADFKGVVDLVRMKALVWSAEAAKGEMYDVVDIPDTHLDAAREWHDKLVETLAEADDEIMELYLEGHEPTTEQLLPAIRRATIAGNLTPVTCGTAFKNKGVQPLLDAIVNYLPSPLDVEAIKGHDMRDEEKVIERKPSEDEPFAALAFKIMSDPHLGKLTFIRVYSGVLESGSSVLNSVKDRKERIGKIYRMHANKREEIERVGAGDIVAVMGLKQTTTGETLCDDKNPVILESMTFPAPVINVAIEPKTKADQQKLGTAIQRLAEEDPSFQVRTDEETGQTIISGMGELHLEVLVDRMKREFKVEANVGRPQVAYRETIRRKVEKVEYTHKKQTGGSGQFGRVIIDLEPLGGGSDGYEFENKVTGGRIPREYIPSVDAGCQEAAEFGVLAGYPLVGVKVTLQDGAYHDVDSSELAFKIAGSMAFKEAARKADATLLEPMMAVEVTTPEDYMGDVIGDLNGRRGQIQEMGERSGVRVIKAIVPLSEMFGYVGDLRSKTQGRAVFTMQFDSYAEVPGNVAQEIIAKARGE</sequence>
<dbReference type="InterPro" id="IPR041095">
    <property type="entry name" value="EFG_II"/>
</dbReference>
<dbReference type="InterPro" id="IPR009000">
    <property type="entry name" value="Transl_B-barrel_sf"/>
</dbReference>
<evidence type="ECO:0000256" key="5">
    <source>
        <dbReference type="ARBA" id="ARBA00023134"/>
    </source>
</evidence>
<dbReference type="Pfam" id="PF14492">
    <property type="entry name" value="EFG_III"/>
    <property type="match status" value="1"/>
</dbReference>
<dbReference type="SUPFAM" id="SSF54980">
    <property type="entry name" value="EF-G C-terminal domain-like"/>
    <property type="match status" value="2"/>
</dbReference>
<dbReference type="SUPFAM" id="SSF52540">
    <property type="entry name" value="P-loop containing nucleoside triphosphate hydrolases"/>
    <property type="match status" value="1"/>
</dbReference>
<dbReference type="InterPro" id="IPR047872">
    <property type="entry name" value="EFG_IV"/>
</dbReference>
<dbReference type="SUPFAM" id="SSF54211">
    <property type="entry name" value="Ribosomal protein S5 domain 2-like"/>
    <property type="match status" value="1"/>
</dbReference>
<feature type="binding site" evidence="7">
    <location>
        <begin position="141"/>
        <end position="144"/>
    </location>
    <ligand>
        <name>GTP</name>
        <dbReference type="ChEBI" id="CHEBI:37565"/>
    </ligand>
</feature>
<keyword evidence="3 7" id="KW-0251">Elongation factor</keyword>
<dbReference type="SUPFAM" id="SSF50447">
    <property type="entry name" value="Translation proteins"/>
    <property type="match status" value="1"/>
</dbReference>
<dbReference type="InterPro" id="IPR009022">
    <property type="entry name" value="EFG_III"/>
</dbReference>
<dbReference type="Pfam" id="PF03764">
    <property type="entry name" value="EFG_IV"/>
    <property type="match status" value="1"/>
</dbReference>
<evidence type="ECO:0000256" key="2">
    <source>
        <dbReference type="ARBA" id="ARBA00022741"/>
    </source>
</evidence>
<comment type="caution">
    <text evidence="10">The sequence shown here is derived from an EMBL/GenBank/DDBJ whole genome shotgun (WGS) entry which is preliminary data.</text>
</comment>
<dbReference type="RefSeq" id="WP_345429301.1">
    <property type="nucleotide sequence ID" value="NZ_BAABHK010000001.1"/>
</dbReference>
<feature type="binding site" evidence="7">
    <location>
        <begin position="19"/>
        <end position="26"/>
    </location>
    <ligand>
        <name>GTP</name>
        <dbReference type="ChEBI" id="CHEBI:37565"/>
    </ligand>
</feature>
<protein>
    <recommendedName>
        <fullName evidence="7 8">Elongation factor G</fullName>
        <shortName evidence="7">EF-G</shortName>
    </recommendedName>
</protein>
<dbReference type="SMART" id="SM00838">
    <property type="entry name" value="EFG_C"/>
    <property type="match status" value="1"/>
</dbReference>